<evidence type="ECO:0000313" key="3">
    <source>
        <dbReference type="Proteomes" id="UP001437256"/>
    </source>
</evidence>
<evidence type="ECO:0000256" key="1">
    <source>
        <dbReference type="SAM" id="MobiDB-lite"/>
    </source>
</evidence>
<reference evidence="2 3" key="1">
    <citation type="submission" date="2024-05" db="EMBL/GenBank/DDBJ databases">
        <title>A draft genome resource for the thread blight pathogen Marasmius tenuissimus strain MS-2.</title>
        <authorList>
            <person name="Yulfo-Soto G.E."/>
            <person name="Baruah I.K."/>
            <person name="Amoako-Attah I."/>
            <person name="Bukari Y."/>
            <person name="Meinhardt L.W."/>
            <person name="Bailey B.A."/>
            <person name="Cohen S.P."/>
        </authorList>
    </citation>
    <scope>NUCLEOTIDE SEQUENCE [LARGE SCALE GENOMIC DNA]</scope>
    <source>
        <strain evidence="2 3">MS-2</strain>
    </source>
</reference>
<comment type="caution">
    <text evidence="2">The sequence shown here is derived from an EMBL/GenBank/DDBJ whole genome shotgun (WGS) entry which is preliminary data.</text>
</comment>
<sequence>MPGALEPEEGKMRLTGALSALREYVHEVEKKESATESSSLQVLEEIFEEVSMIHGRLEVIKGEQPATPGATRSSLRKKRREQRQGKPIRRSEDRKLQHQVVNNLLDTHCSGPYQPPSANDLESVAKNCEAVGARNLYSFSHPGFTDNTLRFINPHLPGNNNKATHDWNASLSTCTTVQSLMADYNRGLEKKGKSPILPNDSEYEVKLRELSETLQRRVRYNFARQDPNRVERRRQTTARRNKLERRKKTASRLGLSSAEEALDLMDADGMSSDEEDSSAVSHFRFPRAHPWRSDAATGLVGYLDDQYLHLLSTSEGRKSRLRRNLLVRNTTNPPQSTRMRIPRGLPRNLYSEERLGHLGSDVVNALAIGVEQPGLLVFEDTLGAEYRAGLHSTG</sequence>
<feature type="compositionally biased region" description="Basic residues" evidence="1">
    <location>
        <begin position="235"/>
        <end position="250"/>
    </location>
</feature>
<feature type="region of interest" description="Disordered" evidence="1">
    <location>
        <begin position="225"/>
        <end position="257"/>
    </location>
</feature>
<name>A0ABR2ZT64_9AGAR</name>
<evidence type="ECO:0000313" key="2">
    <source>
        <dbReference type="EMBL" id="KAL0063507.1"/>
    </source>
</evidence>
<feature type="region of interest" description="Disordered" evidence="1">
    <location>
        <begin position="62"/>
        <end position="93"/>
    </location>
</feature>
<accession>A0ABR2ZT64</accession>
<keyword evidence="3" id="KW-1185">Reference proteome</keyword>
<proteinExistence type="predicted"/>
<protein>
    <submittedName>
        <fullName evidence="2">Uncharacterized protein</fullName>
    </submittedName>
</protein>
<dbReference type="Proteomes" id="UP001437256">
    <property type="component" value="Unassembled WGS sequence"/>
</dbReference>
<dbReference type="EMBL" id="JBBXMP010000080">
    <property type="protein sequence ID" value="KAL0063507.1"/>
    <property type="molecule type" value="Genomic_DNA"/>
</dbReference>
<gene>
    <name evidence="2" type="ORF">AAF712_009603</name>
</gene>
<organism evidence="2 3">
    <name type="scientific">Marasmius tenuissimus</name>
    <dbReference type="NCBI Taxonomy" id="585030"/>
    <lineage>
        <taxon>Eukaryota</taxon>
        <taxon>Fungi</taxon>
        <taxon>Dikarya</taxon>
        <taxon>Basidiomycota</taxon>
        <taxon>Agaricomycotina</taxon>
        <taxon>Agaricomycetes</taxon>
        <taxon>Agaricomycetidae</taxon>
        <taxon>Agaricales</taxon>
        <taxon>Marasmiineae</taxon>
        <taxon>Marasmiaceae</taxon>
        <taxon>Marasmius</taxon>
    </lineage>
</organism>